<evidence type="ECO:0000313" key="2">
    <source>
        <dbReference type="Proteomes" id="UP000051861"/>
    </source>
</evidence>
<dbReference type="EMBL" id="LIZX01000131">
    <property type="protein sequence ID" value="KPJ65166.1"/>
    <property type="molecule type" value="Genomic_DNA"/>
</dbReference>
<name>A0A0S7XRT9_UNCSA</name>
<reference evidence="1 2" key="1">
    <citation type="journal article" date="2015" name="Microbiome">
        <title>Genomic resolution of linkages in carbon, nitrogen, and sulfur cycling among widespread estuary sediment bacteria.</title>
        <authorList>
            <person name="Baker B.J."/>
            <person name="Lazar C.S."/>
            <person name="Teske A.P."/>
            <person name="Dick G.J."/>
        </authorList>
    </citation>
    <scope>NUCLEOTIDE SEQUENCE [LARGE SCALE GENOMIC DNA]</scope>
    <source>
        <strain evidence="1">DG_54_3</strain>
    </source>
</reference>
<proteinExistence type="predicted"/>
<gene>
    <name evidence="1" type="ORF">AMJ44_10800</name>
</gene>
<sequence length="201" mass="22520">TADVYDVTHASGQSDGSVTAEVVDPSSVTGHDYKVVFDDSDPNNIVWHLIDDTDEDTLLKDQTNQAGDDDYLVVDGILVRVSGPDFNIKSIVETQNADGPVDPPDNVGWSWNSTHEFYVSTDVSGSNFSRMNWRGRIGIDDWEIRFTATGSEYYDWDTDEKWPNRCPFEVWNIGPGTPDDPADDKRIQIFTLDDDDIHAGR</sequence>
<dbReference type="Proteomes" id="UP000051861">
    <property type="component" value="Unassembled WGS sequence"/>
</dbReference>
<comment type="caution">
    <text evidence="1">The sequence shown here is derived from an EMBL/GenBank/DDBJ whole genome shotgun (WGS) entry which is preliminary data.</text>
</comment>
<feature type="non-terminal residue" evidence="1">
    <location>
        <position position="1"/>
    </location>
</feature>
<evidence type="ECO:0000313" key="1">
    <source>
        <dbReference type="EMBL" id="KPJ65166.1"/>
    </source>
</evidence>
<dbReference type="AlphaFoldDB" id="A0A0S7XRT9"/>
<protein>
    <submittedName>
        <fullName evidence="1">Uncharacterized protein</fullName>
    </submittedName>
</protein>
<organism evidence="1 2">
    <name type="scientific">candidate division WOR-1 bacterium DG_54_3</name>
    <dbReference type="NCBI Taxonomy" id="1703775"/>
    <lineage>
        <taxon>Bacteria</taxon>
        <taxon>Bacillati</taxon>
        <taxon>Saganbacteria</taxon>
    </lineage>
</organism>
<accession>A0A0S7XRT9</accession>